<dbReference type="PANTHER" id="PTHR47245:SF2">
    <property type="entry name" value="PEPTIDYL-PROLYL CIS-TRANS ISOMERASE HP_0175-RELATED"/>
    <property type="match status" value="1"/>
</dbReference>
<evidence type="ECO:0000256" key="6">
    <source>
        <dbReference type="ARBA" id="ARBA00030642"/>
    </source>
</evidence>
<evidence type="ECO:0000259" key="9">
    <source>
        <dbReference type="Pfam" id="PF13145"/>
    </source>
</evidence>
<feature type="chain" id="PRO_5045226966" description="Parvulin-like PPIase" evidence="8">
    <location>
        <begin position="25"/>
        <end position="260"/>
    </location>
</feature>
<feature type="signal peptide" evidence="8">
    <location>
        <begin position="1"/>
        <end position="24"/>
    </location>
</feature>
<dbReference type="PANTHER" id="PTHR47245">
    <property type="entry name" value="PEPTIDYLPROLYL ISOMERASE"/>
    <property type="match status" value="1"/>
</dbReference>
<sequence>MRKILRDPLAHFLLAGAAIWAAFAAMGDPVDPANRSIVLTQEQQAALALGFERTMSRPPTDAELDAQIDRWVREEVLYREALRLGLDQSDPVVRRRLASKMDELASAQAEVAQPSEEILRKWLSDHPGHFETGGVLNFEQVYFEDEQAALAASAKSDPRGQPISLPGNAERMPVAEVEKVFGRQFADEIASLAAGPGWQGPVPSGFGWHLVRLTLREEGSAPPFEEIREKVEADWRSTTMQARREQAFQVLRDAYSVEIE</sequence>
<evidence type="ECO:0000256" key="2">
    <source>
        <dbReference type="ARBA" id="ARBA00007656"/>
    </source>
</evidence>
<evidence type="ECO:0000313" key="10">
    <source>
        <dbReference type="EMBL" id="QZD86704.1"/>
    </source>
</evidence>
<keyword evidence="11" id="KW-1185">Reference proteome</keyword>
<organism evidence="10 11">
    <name type="scientific">Qipengyuania psychrotolerans</name>
    <dbReference type="NCBI Taxonomy" id="2867238"/>
    <lineage>
        <taxon>Bacteria</taxon>
        <taxon>Pseudomonadati</taxon>
        <taxon>Pseudomonadota</taxon>
        <taxon>Alphaproteobacteria</taxon>
        <taxon>Sphingomonadales</taxon>
        <taxon>Erythrobacteraceae</taxon>
        <taxon>Qipengyuania</taxon>
    </lineage>
</organism>
<evidence type="ECO:0000256" key="4">
    <source>
        <dbReference type="ARBA" id="ARBA00018370"/>
    </source>
</evidence>
<keyword evidence="10" id="KW-0413">Isomerase</keyword>
<gene>
    <name evidence="10" type="ORF">K3166_10885</name>
</gene>
<dbReference type="RefSeq" id="WP_221422246.1">
    <property type="nucleotide sequence ID" value="NZ_CP081297.1"/>
</dbReference>
<protein>
    <recommendedName>
        <fullName evidence="4">Parvulin-like PPIase</fullName>
        <ecNumber evidence="3">5.2.1.8</ecNumber>
    </recommendedName>
    <alternativeName>
        <fullName evidence="6">Peptidyl-prolyl cis-trans isomerase plp</fullName>
    </alternativeName>
    <alternativeName>
        <fullName evidence="7">Rotamase plp</fullName>
    </alternativeName>
</protein>
<evidence type="ECO:0000256" key="7">
    <source>
        <dbReference type="ARBA" id="ARBA00031484"/>
    </source>
</evidence>
<feature type="domain" description="PpiC" evidence="9">
    <location>
        <begin position="114"/>
        <end position="229"/>
    </location>
</feature>
<dbReference type="Proteomes" id="UP000824280">
    <property type="component" value="Chromosome"/>
</dbReference>
<dbReference type="InterPro" id="IPR050245">
    <property type="entry name" value="PrsA_foldase"/>
</dbReference>
<dbReference type="GO" id="GO:0016853">
    <property type="term" value="F:isomerase activity"/>
    <property type="evidence" value="ECO:0007669"/>
    <property type="project" value="UniProtKB-KW"/>
</dbReference>
<evidence type="ECO:0000313" key="11">
    <source>
        <dbReference type="Proteomes" id="UP000824280"/>
    </source>
</evidence>
<comment type="catalytic activity">
    <reaction evidence="1">
        <text>[protein]-peptidylproline (omega=180) = [protein]-peptidylproline (omega=0)</text>
        <dbReference type="Rhea" id="RHEA:16237"/>
        <dbReference type="Rhea" id="RHEA-COMP:10747"/>
        <dbReference type="Rhea" id="RHEA-COMP:10748"/>
        <dbReference type="ChEBI" id="CHEBI:83833"/>
        <dbReference type="ChEBI" id="CHEBI:83834"/>
        <dbReference type="EC" id="5.2.1.8"/>
    </reaction>
</comment>
<dbReference type="InterPro" id="IPR046357">
    <property type="entry name" value="PPIase_dom_sf"/>
</dbReference>
<keyword evidence="5" id="KW-0697">Rotamase</keyword>
<evidence type="ECO:0000256" key="1">
    <source>
        <dbReference type="ARBA" id="ARBA00000971"/>
    </source>
</evidence>
<evidence type="ECO:0000256" key="8">
    <source>
        <dbReference type="SAM" id="SignalP"/>
    </source>
</evidence>
<evidence type="ECO:0000256" key="3">
    <source>
        <dbReference type="ARBA" id="ARBA00013194"/>
    </source>
</evidence>
<dbReference type="Gene3D" id="3.10.50.40">
    <property type="match status" value="1"/>
</dbReference>
<name>A0ABX8ZES6_9SPHN</name>
<accession>A0ABX8ZES6</accession>
<proteinExistence type="inferred from homology"/>
<dbReference type="EC" id="5.2.1.8" evidence="3"/>
<keyword evidence="8" id="KW-0732">Signal</keyword>
<dbReference type="Pfam" id="PF13145">
    <property type="entry name" value="Rotamase_2"/>
    <property type="match status" value="1"/>
</dbReference>
<evidence type="ECO:0000256" key="5">
    <source>
        <dbReference type="ARBA" id="ARBA00023110"/>
    </source>
</evidence>
<dbReference type="EMBL" id="CP081297">
    <property type="protein sequence ID" value="QZD86704.1"/>
    <property type="molecule type" value="Genomic_DNA"/>
</dbReference>
<dbReference type="InterPro" id="IPR000297">
    <property type="entry name" value="PPIase_PpiC"/>
</dbReference>
<reference evidence="10 11" key="1">
    <citation type="submission" date="2021-08" db="EMBL/GenBank/DDBJ databases">
        <title>Comparative Genomics Analysis of the Genus Qipengyuania Reveals Extensive Genetic Diversity and Metabolic Versatility, Including the Description of Fifteen Novel Species.</title>
        <authorList>
            <person name="Liu Y."/>
        </authorList>
    </citation>
    <scope>NUCLEOTIDE SEQUENCE [LARGE SCALE GENOMIC DNA]</scope>
    <source>
        <strain evidence="10 11">1XM2-8</strain>
    </source>
</reference>
<comment type="similarity">
    <text evidence="2">Belongs to the PpiC/parvulin rotamase family.</text>
</comment>